<sequence length="135" mass="15529">MKNILKKTLLTMLFLTIISCQEKSVSDELNGTWELRHIEGIQVAQVDPTFKAGNGNLLKFEGQNYERYYEGKKNENGTFTVTPEDTAINNRRANYSFTFNDNKEKIYFSLIKNKLIVFNGIIAADGTESTYEKKR</sequence>
<dbReference type="Proteomes" id="UP000028712">
    <property type="component" value="Unassembled WGS sequence"/>
</dbReference>
<keyword evidence="4" id="KW-1185">Reference proteome</keyword>
<dbReference type="OrthoDB" id="1359047at2"/>
<reference evidence="2 4" key="2">
    <citation type="submission" date="2016-11" db="EMBL/GenBank/DDBJ databases">
        <title>Whole genomes of Flavobacteriaceae.</title>
        <authorList>
            <person name="Stine C."/>
            <person name="Li C."/>
            <person name="Tadesse D."/>
        </authorList>
    </citation>
    <scope>NUCLEOTIDE SEQUENCE [LARGE SCALE GENOMIC DNA]</scope>
    <source>
        <strain evidence="2 4">ATCC 29551</strain>
    </source>
</reference>
<evidence type="ECO:0000313" key="3">
    <source>
        <dbReference type="Proteomes" id="UP000028712"/>
    </source>
</evidence>
<dbReference type="PROSITE" id="PS51257">
    <property type="entry name" value="PROKAR_LIPOPROTEIN"/>
    <property type="match status" value="1"/>
</dbReference>
<evidence type="ECO:0008006" key="5">
    <source>
        <dbReference type="Google" id="ProtNLM"/>
    </source>
</evidence>
<evidence type="ECO:0000313" key="4">
    <source>
        <dbReference type="Proteomes" id="UP000198424"/>
    </source>
</evidence>
<dbReference type="EMBL" id="MUGY01000031">
    <property type="protein sequence ID" value="OXA89432.1"/>
    <property type="molecule type" value="Genomic_DNA"/>
</dbReference>
<organism evidence="1 3">
    <name type="scientific">Flavobacterium hydatis</name>
    <name type="common">Cytophaga aquatilis</name>
    <dbReference type="NCBI Taxonomy" id="991"/>
    <lineage>
        <taxon>Bacteria</taxon>
        <taxon>Pseudomonadati</taxon>
        <taxon>Bacteroidota</taxon>
        <taxon>Flavobacteriia</taxon>
        <taxon>Flavobacteriales</taxon>
        <taxon>Flavobacteriaceae</taxon>
        <taxon>Flavobacterium</taxon>
    </lineage>
</organism>
<proteinExistence type="predicted"/>
<dbReference type="EMBL" id="JPRM01000039">
    <property type="protein sequence ID" value="KFF10432.1"/>
    <property type="molecule type" value="Genomic_DNA"/>
</dbReference>
<reference evidence="1 3" key="1">
    <citation type="submission" date="2014-07" db="EMBL/GenBank/DDBJ databases">
        <title>Genome of Flavobacterium hydatis DSM 2063.</title>
        <authorList>
            <person name="Pipes S.E."/>
            <person name="Stropko S.J."/>
            <person name="Newman J.D."/>
        </authorList>
    </citation>
    <scope>NUCLEOTIDE SEQUENCE [LARGE SCALE GENOMIC DNA]</scope>
    <source>
        <strain evidence="1 3">DSM 2063</strain>
    </source>
</reference>
<protein>
    <recommendedName>
        <fullName evidence="5">Lipocalin-like domain-containing protein</fullName>
    </recommendedName>
</protein>
<comment type="caution">
    <text evidence="1">The sequence shown here is derived from an EMBL/GenBank/DDBJ whole genome shotgun (WGS) entry which is preliminary data.</text>
</comment>
<evidence type="ECO:0000313" key="2">
    <source>
        <dbReference type="EMBL" id="OXA89432.1"/>
    </source>
</evidence>
<dbReference type="RefSeq" id="WP_035626701.1">
    <property type="nucleotide sequence ID" value="NZ_JBEWQG010000041.1"/>
</dbReference>
<dbReference type="AlphaFoldDB" id="A0A086A168"/>
<gene>
    <name evidence="2" type="ORF">B0A62_21105</name>
    <name evidence="1" type="ORF">IW20_20690</name>
</gene>
<accession>A0A086A168</accession>
<name>A0A086A168_FLAHY</name>
<evidence type="ECO:0000313" key="1">
    <source>
        <dbReference type="EMBL" id="KFF10432.1"/>
    </source>
</evidence>
<dbReference type="Proteomes" id="UP000198424">
    <property type="component" value="Unassembled WGS sequence"/>
</dbReference>